<organism evidence="1">
    <name type="scientific">marine sediment metagenome</name>
    <dbReference type="NCBI Taxonomy" id="412755"/>
    <lineage>
        <taxon>unclassified sequences</taxon>
        <taxon>metagenomes</taxon>
        <taxon>ecological metagenomes</taxon>
    </lineage>
</organism>
<dbReference type="EMBL" id="BARS01052938">
    <property type="protein sequence ID" value="GAG47174.1"/>
    <property type="molecule type" value="Genomic_DNA"/>
</dbReference>
<proteinExistence type="predicted"/>
<gene>
    <name evidence="1" type="ORF">S01H1_78639</name>
</gene>
<sequence>LREGMSKEKLVAKIKELLKIDADLDFLLDLKKKEIETLIACIRGRVGKS</sequence>
<reference evidence="1" key="1">
    <citation type="journal article" date="2014" name="Front. Microbiol.">
        <title>High frequency of phylogenetically diverse reductive dehalogenase-homologous genes in deep subseafloor sedimentary metagenomes.</title>
        <authorList>
            <person name="Kawai M."/>
            <person name="Futagami T."/>
            <person name="Toyoda A."/>
            <person name="Takaki Y."/>
            <person name="Nishi S."/>
            <person name="Hori S."/>
            <person name="Arai W."/>
            <person name="Tsubouchi T."/>
            <person name="Morono Y."/>
            <person name="Uchiyama I."/>
            <person name="Ito T."/>
            <person name="Fujiyama A."/>
            <person name="Inagaki F."/>
            <person name="Takami H."/>
        </authorList>
    </citation>
    <scope>NUCLEOTIDE SEQUENCE</scope>
    <source>
        <strain evidence="1">Expedition CK06-06</strain>
    </source>
</reference>
<evidence type="ECO:0000313" key="1">
    <source>
        <dbReference type="EMBL" id="GAG47174.1"/>
    </source>
</evidence>
<name>X0XV35_9ZZZZ</name>
<feature type="non-terminal residue" evidence="1">
    <location>
        <position position="1"/>
    </location>
</feature>
<protein>
    <submittedName>
        <fullName evidence="1">Uncharacterized protein</fullName>
    </submittedName>
</protein>
<comment type="caution">
    <text evidence="1">The sequence shown here is derived from an EMBL/GenBank/DDBJ whole genome shotgun (WGS) entry which is preliminary data.</text>
</comment>
<accession>X0XV35</accession>
<dbReference type="AlphaFoldDB" id="X0XV35"/>